<evidence type="ECO:0000256" key="1">
    <source>
        <dbReference type="SAM" id="SignalP"/>
    </source>
</evidence>
<accession>A0ABW5LHE8</accession>
<evidence type="ECO:0000313" key="2">
    <source>
        <dbReference type="EMBL" id="MFD2563606.1"/>
    </source>
</evidence>
<feature type="chain" id="PRO_5046440855" description="Outer membrane protein beta-barrel domain-containing protein" evidence="1">
    <location>
        <begin position="22"/>
        <end position="218"/>
    </location>
</feature>
<evidence type="ECO:0008006" key="4">
    <source>
        <dbReference type="Google" id="ProtNLM"/>
    </source>
</evidence>
<protein>
    <recommendedName>
        <fullName evidence="4">Outer membrane protein beta-barrel domain-containing protein</fullName>
    </recommendedName>
</protein>
<dbReference type="SUPFAM" id="SSF56925">
    <property type="entry name" value="OMPA-like"/>
    <property type="match status" value="1"/>
</dbReference>
<keyword evidence="3" id="KW-1185">Reference proteome</keyword>
<comment type="caution">
    <text evidence="2">The sequence shown here is derived from an EMBL/GenBank/DDBJ whole genome shotgun (WGS) entry which is preliminary data.</text>
</comment>
<evidence type="ECO:0000313" key="3">
    <source>
        <dbReference type="Proteomes" id="UP001597319"/>
    </source>
</evidence>
<reference evidence="3" key="1">
    <citation type="journal article" date="2019" name="Int. J. Syst. Evol. Microbiol.">
        <title>The Global Catalogue of Microorganisms (GCM) 10K type strain sequencing project: providing services to taxonomists for standard genome sequencing and annotation.</title>
        <authorList>
            <consortium name="The Broad Institute Genomics Platform"/>
            <consortium name="The Broad Institute Genome Sequencing Center for Infectious Disease"/>
            <person name="Wu L."/>
            <person name="Ma J."/>
        </authorList>
    </citation>
    <scope>NUCLEOTIDE SEQUENCE [LARGE SCALE GENOMIC DNA]</scope>
    <source>
        <strain evidence="3">KCTC 52274</strain>
    </source>
</reference>
<proteinExistence type="predicted"/>
<organism evidence="2 3">
    <name type="scientific">Aquimarina rubra</name>
    <dbReference type="NCBI Taxonomy" id="1920033"/>
    <lineage>
        <taxon>Bacteria</taxon>
        <taxon>Pseudomonadati</taxon>
        <taxon>Bacteroidota</taxon>
        <taxon>Flavobacteriia</taxon>
        <taxon>Flavobacteriales</taxon>
        <taxon>Flavobacteriaceae</taxon>
        <taxon>Aquimarina</taxon>
    </lineage>
</organism>
<dbReference type="RefSeq" id="WP_378293178.1">
    <property type="nucleotide sequence ID" value="NZ_JBHULE010000019.1"/>
</dbReference>
<dbReference type="Gene3D" id="2.40.160.20">
    <property type="match status" value="1"/>
</dbReference>
<dbReference type="Proteomes" id="UP001597319">
    <property type="component" value="Unassembled WGS sequence"/>
</dbReference>
<gene>
    <name evidence="2" type="ORF">ACFSR1_13080</name>
</gene>
<feature type="signal peptide" evidence="1">
    <location>
        <begin position="1"/>
        <end position="21"/>
    </location>
</feature>
<dbReference type="EMBL" id="JBHULE010000019">
    <property type="protein sequence ID" value="MFD2563606.1"/>
    <property type="molecule type" value="Genomic_DNA"/>
</dbReference>
<name>A0ABW5LHE8_9FLAO</name>
<keyword evidence="1" id="KW-0732">Signal</keyword>
<dbReference type="InterPro" id="IPR011250">
    <property type="entry name" value="OMP/PagP_B-barrel"/>
</dbReference>
<sequence length="218" mass="24202">MKTIRLFAILMIASFVATIQAQESENLHEAGDIKMGIAGVPLMDLGNGYSGIVAKPSLSFYVSDRFAINTAAFVMFPQDIEQENGRDAEVQAYGFIPSFRKHAINSGKFSFYLESGVGIGAIRYEANDPADIAIEDNSGGLLLLTAGAGINYRFAKCLELEFGVPYMYGLNITNGNDTKLFSGVAFNLGMNFVFNTRDIKKWKTKMRERMKEKWETEQ</sequence>